<feature type="domain" description="USP" evidence="4">
    <location>
        <begin position="455"/>
        <end position="775"/>
    </location>
</feature>
<dbReference type="Ensembl" id="ENSCSET00000019755.1">
    <property type="protein sequence ID" value="ENSCSEP00000019516.1"/>
    <property type="gene ID" value="ENSCSEG00000012481.1"/>
</dbReference>
<keyword evidence="3" id="KW-0788">Thiol protease</keyword>
<organism evidence="5 6">
    <name type="scientific">Cynoglossus semilaevis</name>
    <name type="common">Tongue sole</name>
    <dbReference type="NCBI Taxonomy" id="244447"/>
    <lineage>
        <taxon>Eukaryota</taxon>
        <taxon>Metazoa</taxon>
        <taxon>Chordata</taxon>
        <taxon>Craniata</taxon>
        <taxon>Vertebrata</taxon>
        <taxon>Euteleostomi</taxon>
        <taxon>Actinopterygii</taxon>
        <taxon>Neopterygii</taxon>
        <taxon>Teleostei</taxon>
        <taxon>Neoteleostei</taxon>
        <taxon>Acanthomorphata</taxon>
        <taxon>Carangaria</taxon>
        <taxon>Pleuronectiformes</taxon>
        <taxon>Pleuronectoidei</taxon>
        <taxon>Cynoglossidae</taxon>
        <taxon>Cynoglossinae</taxon>
        <taxon>Cynoglossus</taxon>
    </lineage>
</organism>
<dbReference type="OrthoDB" id="292964at2759"/>
<dbReference type="AlphaFoldDB" id="A0A3P8W1M4"/>
<comment type="similarity">
    <text evidence="3">Belongs to the peptidase C19 family.</text>
</comment>
<dbReference type="InterPro" id="IPR029526">
    <property type="entry name" value="PGBD"/>
</dbReference>
<dbReference type="OMA" id="FICNMYL"/>
<evidence type="ECO:0000256" key="1">
    <source>
        <dbReference type="ARBA" id="ARBA00000707"/>
    </source>
</evidence>
<proteinExistence type="inferred from homology"/>
<evidence type="ECO:0000256" key="2">
    <source>
        <dbReference type="ARBA" id="ARBA00022801"/>
    </source>
</evidence>
<dbReference type="InterPro" id="IPR038765">
    <property type="entry name" value="Papain-like_cys_pep_sf"/>
</dbReference>
<reference evidence="5" key="3">
    <citation type="submission" date="2025-09" db="UniProtKB">
        <authorList>
            <consortium name="Ensembl"/>
        </authorList>
    </citation>
    <scope>IDENTIFICATION</scope>
</reference>
<dbReference type="InterPro" id="IPR018200">
    <property type="entry name" value="USP_CS"/>
</dbReference>
<dbReference type="PROSITE" id="PS50235">
    <property type="entry name" value="USP_3"/>
    <property type="match status" value="1"/>
</dbReference>
<keyword evidence="6" id="KW-1185">Reference proteome</keyword>
<evidence type="ECO:0000313" key="6">
    <source>
        <dbReference type="Proteomes" id="UP000265120"/>
    </source>
</evidence>
<dbReference type="PROSITE" id="PS00972">
    <property type="entry name" value="USP_1"/>
    <property type="match status" value="1"/>
</dbReference>
<dbReference type="KEGG" id="csem:103379071"/>
<dbReference type="InterPro" id="IPR001394">
    <property type="entry name" value="Peptidase_C19_UCH"/>
</dbReference>
<dbReference type="PANTHER" id="PTHR21646:SF28">
    <property type="entry name" value="UBIQUITIN CARBOXYL-TERMINAL HYDROLASE 15"/>
    <property type="match status" value="1"/>
</dbReference>
<evidence type="ECO:0000259" key="4">
    <source>
        <dbReference type="PROSITE" id="PS50235"/>
    </source>
</evidence>
<dbReference type="Pfam" id="PF00443">
    <property type="entry name" value="UCH"/>
    <property type="match status" value="1"/>
</dbReference>
<dbReference type="GO" id="GO:0005634">
    <property type="term" value="C:nucleus"/>
    <property type="evidence" value="ECO:0007669"/>
    <property type="project" value="TreeGrafter"/>
</dbReference>
<dbReference type="GO" id="GO:0004843">
    <property type="term" value="F:cysteine-type deubiquitinase activity"/>
    <property type="evidence" value="ECO:0007669"/>
    <property type="project" value="UniProtKB-UniRule"/>
</dbReference>
<dbReference type="GO" id="GO:0006508">
    <property type="term" value="P:proteolysis"/>
    <property type="evidence" value="ECO:0007669"/>
    <property type="project" value="UniProtKB-KW"/>
</dbReference>
<dbReference type="CDD" id="cd02674">
    <property type="entry name" value="Peptidase_C19R"/>
    <property type="match status" value="1"/>
</dbReference>
<dbReference type="GO" id="GO:0016579">
    <property type="term" value="P:protein deubiquitination"/>
    <property type="evidence" value="ECO:0007669"/>
    <property type="project" value="InterPro"/>
</dbReference>
<dbReference type="PROSITE" id="PS00973">
    <property type="entry name" value="USP_2"/>
    <property type="match status" value="1"/>
</dbReference>
<dbReference type="InterPro" id="IPR050185">
    <property type="entry name" value="Ub_carboxyl-term_hydrolase"/>
</dbReference>
<dbReference type="InParanoid" id="A0A3P8W1M4"/>
<reference evidence="5" key="2">
    <citation type="submission" date="2025-08" db="UniProtKB">
        <authorList>
            <consortium name="Ensembl"/>
        </authorList>
    </citation>
    <scope>IDENTIFICATION</scope>
</reference>
<dbReference type="GeneID" id="103379071"/>
<dbReference type="InterPro" id="IPR028889">
    <property type="entry name" value="USP"/>
</dbReference>
<comment type="catalytic activity">
    <reaction evidence="1 3">
        <text>Thiol-dependent hydrolysis of ester, thioester, amide, peptide and isopeptide bonds formed by the C-terminal Gly of ubiquitin (a 76-residue protein attached to proteins as an intracellular targeting signal).</text>
        <dbReference type="EC" id="3.4.19.12"/>
    </reaction>
</comment>
<dbReference type="STRING" id="244447.ENSCSEP00000019516"/>
<evidence type="ECO:0000313" key="5">
    <source>
        <dbReference type="Ensembl" id="ENSCSEP00000019516.1"/>
    </source>
</evidence>
<dbReference type="PANTHER" id="PTHR21646">
    <property type="entry name" value="UBIQUITIN CARBOXYL-TERMINAL HYDROLASE"/>
    <property type="match status" value="1"/>
</dbReference>
<dbReference type="EC" id="3.4.19.12" evidence="3"/>
<reference evidence="5 6" key="1">
    <citation type="journal article" date="2014" name="Nat. Genet.">
        <title>Whole-genome sequence of a flatfish provides insights into ZW sex chromosome evolution and adaptation to a benthic lifestyle.</title>
        <authorList>
            <person name="Chen S."/>
            <person name="Zhang G."/>
            <person name="Shao C."/>
            <person name="Huang Q."/>
            <person name="Liu G."/>
            <person name="Zhang P."/>
            <person name="Song W."/>
            <person name="An N."/>
            <person name="Chalopin D."/>
            <person name="Volff J.N."/>
            <person name="Hong Y."/>
            <person name="Li Q."/>
            <person name="Sha Z."/>
            <person name="Zhou H."/>
            <person name="Xie M."/>
            <person name="Yu Q."/>
            <person name="Liu Y."/>
            <person name="Xiang H."/>
            <person name="Wang N."/>
            <person name="Wu K."/>
            <person name="Yang C."/>
            <person name="Zhou Q."/>
            <person name="Liao X."/>
            <person name="Yang L."/>
            <person name="Hu Q."/>
            <person name="Zhang J."/>
            <person name="Meng L."/>
            <person name="Jin L."/>
            <person name="Tian Y."/>
            <person name="Lian J."/>
            <person name="Yang J."/>
            <person name="Miao G."/>
            <person name="Liu S."/>
            <person name="Liang Z."/>
            <person name="Yan F."/>
            <person name="Li Y."/>
            <person name="Sun B."/>
            <person name="Zhang H."/>
            <person name="Zhang J."/>
            <person name="Zhu Y."/>
            <person name="Du M."/>
            <person name="Zhao Y."/>
            <person name="Schartl M."/>
            <person name="Tang Q."/>
            <person name="Wang J."/>
        </authorList>
    </citation>
    <scope>NUCLEOTIDE SEQUENCE</scope>
</reference>
<evidence type="ECO:0000256" key="3">
    <source>
        <dbReference type="RuleBase" id="RU366025"/>
    </source>
</evidence>
<dbReference type="SUPFAM" id="SSF54001">
    <property type="entry name" value="Cysteine proteinases"/>
    <property type="match status" value="1"/>
</dbReference>
<keyword evidence="3" id="KW-0645">Protease</keyword>
<keyword evidence="3" id="KW-0833">Ubl conjugation pathway</keyword>
<dbReference type="RefSeq" id="XP_008308716.3">
    <property type="nucleotide sequence ID" value="XM_008310494.3"/>
</dbReference>
<accession>A0A3P8W1M4</accession>
<protein>
    <recommendedName>
        <fullName evidence="3">Ubiquitin carboxyl-terminal hydrolase</fullName>
        <ecNumber evidence="3">3.4.19.12</ecNumber>
    </recommendedName>
</protein>
<dbReference type="Proteomes" id="UP000265120">
    <property type="component" value="Chromosome 5"/>
</dbReference>
<dbReference type="GeneTree" id="ENSGT00940000160441"/>
<dbReference type="Pfam" id="PF13843">
    <property type="entry name" value="DDE_Tnp_1_7"/>
    <property type="match status" value="1"/>
</dbReference>
<name>A0A3P8W1M4_CYNSE</name>
<keyword evidence="2 3" id="KW-0378">Hydrolase</keyword>
<sequence>MKAKALSVKECIWVSEECHPVDKLSRDTSMESLCLPNIFKSRRVKPLTRIQGGPSYQVYYTARELLLKVLDKGAVRELIRRAAGVKAGTNRPLHGQSREQGTELSEEEYAEVLKWFSIVLQSGLSVGEDGSFDSELTTKLDGWQGFLKRNSFQNNLLYLSRMEDADKLEVLSAFCDLLSRRFQALYTPGQNLAVKKYQLSYHQTTCPLHLAVLCDLDSGFICNMYLYCPHQLQRLSRKPVIEHVVECLLRRFLNERRLVQLDCSAWTAGRVTDFFSDFGGNINFVADVRGLGTDFKSSPPSHNMAQEQKQAPQDFLSQLVAHLQGWTGPVLLPLSDLKGTTIDVFLPGFWAVLHTICINTFVIHTLQSQGSGKQVNLKEFTKTLASQVPMAEKSVAVPVLPRLNSSSQQETGFPNLPKQRVNNTADCRQLQENERRRSSGGSAKRLQVWNKPGVCGLDNFGNSCYLNAVLQCLCSTVPLVEHLLHQDTRKELARSKCRAAEVFVRLLEEMWLGRSSRCGPVEARSVLCSLLPQFNNYSQQDAQELLLFLLNVLHENLKKAAKWQMRQLRKGHNRNVANATGEPTIVSHLFEGQLTYTTLCMHCSYQAENTQTFTVLSLAIPSDVIKCSIQDCLSLFFEQTILSGGEKMLCSVCGLRRETAVLTCLEKPPEILMLHLKRFGLKGKNHVKLRTNVVFSMKLDLNQFLSCSSQNTSCSSYRLYAVVNHAGHLNMGHYTALCHNTVTSTWHCFDDSAVREVQDSFVQSPNAYLLFYSRKPFKHPKISGLH</sequence>
<dbReference type="Gene3D" id="3.90.70.10">
    <property type="entry name" value="Cysteine proteinases"/>
    <property type="match status" value="1"/>
</dbReference>